<evidence type="ECO:0000313" key="15">
    <source>
        <dbReference type="EMBL" id="MCL6697866.1"/>
    </source>
</evidence>
<dbReference type="InterPro" id="IPR000531">
    <property type="entry name" value="Beta-barrel_TonB"/>
</dbReference>
<name>A0ABT0RSG0_9SPHN</name>
<keyword evidence="8 11" id="KW-0798">TonB box</keyword>
<keyword evidence="4" id="KW-0410">Iron transport</keyword>
<keyword evidence="10" id="KW-0998">Cell outer membrane</keyword>
<comment type="subcellular location">
    <subcellularLocation>
        <location evidence="1">Cell outer membrane</location>
        <topology evidence="1">Multi-pass membrane protein</topology>
    </subcellularLocation>
</comment>
<evidence type="ECO:0000259" key="13">
    <source>
        <dbReference type="Pfam" id="PF00593"/>
    </source>
</evidence>
<organism evidence="15 16">
    <name type="scientific">Sphingomonas caseinilyticus</name>
    <dbReference type="NCBI Taxonomy" id="2908205"/>
    <lineage>
        <taxon>Bacteria</taxon>
        <taxon>Pseudomonadati</taxon>
        <taxon>Pseudomonadota</taxon>
        <taxon>Alphaproteobacteria</taxon>
        <taxon>Sphingomonadales</taxon>
        <taxon>Sphingomonadaceae</taxon>
        <taxon>Sphingomonas</taxon>
    </lineage>
</organism>
<evidence type="ECO:0000256" key="6">
    <source>
        <dbReference type="ARBA" id="ARBA00023004"/>
    </source>
</evidence>
<gene>
    <name evidence="15" type="ORF">LZ496_03585</name>
</gene>
<dbReference type="Pfam" id="PF07715">
    <property type="entry name" value="Plug"/>
    <property type="match status" value="1"/>
</dbReference>
<dbReference type="PANTHER" id="PTHR32552:SF81">
    <property type="entry name" value="TONB-DEPENDENT OUTER MEMBRANE RECEPTOR"/>
    <property type="match status" value="1"/>
</dbReference>
<keyword evidence="9 11" id="KW-0472">Membrane</keyword>
<evidence type="ECO:0000256" key="3">
    <source>
        <dbReference type="ARBA" id="ARBA00022452"/>
    </source>
</evidence>
<dbReference type="Gene3D" id="3.55.50.30">
    <property type="match status" value="1"/>
</dbReference>
<keyword evidence="6" id="KW-0408">Iron</keyword>
<evidence type="ECO:0000256" key="5">
    <source>
        <dbReference type="ARBA" id="ARBA00022692"/>
    </source>
</evidence>
<evidence type="ECO:0000256" key="9">
    <source>
        <dbReference type="ARBA" id="ARBA00023136"/>
    </source>
</evidence>
<evidence type="ECO:0000256" key="11">
    <source>
        <dbReference type="RuleBase" id="RU003357"/>
    </source>
</evidence>
<dbReference type="InterPro" id="IPR012910">
    <property type="entry name" value="Plug_dom"/>
</dbReference>
<feature type="region of interest" description="Disordered" evidence="12">
    <location>
        <begin position="45"/>
        <end position="73"/>
    </location>
</feature>
<evidence type="ECO:0000256" key="1">
    <source>
        <dbReference type="ARBA" id="ARBA00004571"/>
    </source>
</evidence>
<dbReference type="SUPFAM" id="SSF56935">
    <property type="entry name" value="Porins"/>
    <property type="match status" value="1"/>
</dbReference>
<evidence type="ECO:0000313" key="16">
    <source>
        <dbReference type="Proteomes" id="UP001203410"/>
    </source>
</evidence>
<dbReference type="Gene3D" id="2.40.170.20">
    <property type="entry name" value="TonB-dependent receptor, beta-barrel domain"/>
    <property type="match status" value="1"/>
</dbReference>
<dbReference type="PANTHER" id="PTHR32552">
    <property type="entry name" value="FERRICHROME IRON RECEPTOR-RELATED"/>
    <property type="match status" value="1"/>
</dbReference>
<keyword evidence="2" id="KW-0813">Transport</keyword>
<evidence type="ECO:0000256" key="10">
    <source>
        <dbReference type="ARBA" id="ARBA00023237"/>
    </source>
</evidence>
<proteinExistence type="inferred from homology"/>
<keyword evidence="16" id="KW-1185">Reference proteome</keyword>
<evidence type="ECO:0000256" key="2">
    <source>
        <dbReference type="ARBA" id="ARBA00022448"/>
    </source>
</evidence>
<dbReference type="Proteomes" id="UP001203410">
    <property type="component" value="Unassembled WGS sequence"/>
</dbReference>
<accession>A0ABT0RSG0</accession>
<feature type="domain" description="TonB-dependent receptor plug" evidence="14">
    <location>
        <begin position="117"/>
        <end position="196"/>
    </location>
</feature>
<keyword evidence="5" id="KW-0812">Transmembrane</keyword>
<dbReference type="EMBL" id="JAMGBA010000001">
    <property type="protein sequence ID" value="MCL6697866.1"/>
    <property type="molecule type" value="Genomic_DNA"/>
</dbReference>
<reference evidence="15 16" key="1">
    <citation type="submission" date="2022-05" db="EMBL/GenBank/DDBJ databases">
        <authorList>
            <person name="Jo J.-H."/>
            <person name="Im W.-T."/>
        </authorList>
    </citation>
    <scope>NUCLEOTIDE SEQUENCE [LARGE SCALE GENOMIC DNA]</scope>
    <source>
        <strain evidence="15 16">NSE70-1</strain>
    </source>
</reference>
<sequence>MNRPTPAIRGRMEGADALARLARASGLKLKKVGANSFVLTAAPARTAVAPPPRKPKPPVITASRADVPEPEPEPQDIIVTASKRDTLSQRFPGQWSRIDGDEFTPLGVPGTEAIEVRTVGFSSTHLGAGRNKLFIRGIADSSFSGPTQSPVGQYFGDMRTGYSGPDPDLKLVDMDSIEILEGPQGTLYGSGALGGIVLFKPNMPQTSRLSGLASVGVTSTWHGDMGYDASGVFNAPVSDSAALRLVGYHAREGGYIDNIATGEKDINDVEITGGRATFSAELVPGWFVDISGVAQRIDGDDSQYAQDGEPSLSRDSVVDQPFSSDFSLASVVIRKDMGPIRFRSTTGASWQDVDETFDASTGTRIRQLDQHSNARAVSNETRLWRPMADGYSWLVGFSLIDHRYDTARDVTEGDSTTDLAGVENNVRETTLYGEAAFEILPEVEASLGGRYTISKLSGSGEHLSPFAEAKLAQADSDRKEHRFLPSAALLARPIEGLTLYARYQQGFRPGGLSIANDTVHLYRNDRLGTAEAGFRYGQPGRDQFDLQGSATLSRWKDIQADFLDPSGLPVTNNIGDGRVWTLTVNGGVRVTPELRFEAGVAWNDGKITHPSNEFIAFAGPEIARQGSMEIPNIARIVARGAVDWETQLGGDWRLEANAYARFVGRSRLGVGPHLGDEQGDYLDSGLILRFAHPRRAISLTVTNLTDEIGNRFAFGAPIATGADQITPLRPRTIRIGFEQPF</sequence>
<comment type="similarity">
    <text evidence="11">Belongs to the TonB-dependent receptor family.</text>
</comment>
<evidence type="ECO:0000256" key="8">
    <source>
        <dbReference type="ARBA" id="ARBA00023077"/>
    </source>
</evidence>
<dbReference type="InterPro" id="IPR039426">
    <property type="entry name" value="TonB-dep_rcpt-like"/>
</dbReference>
<feature type="domain" description="TonB-dependent receptor-like beta-barrel" evidence="13">
    <location>
        <begin position="347"/>
        <end position="704"/>
    </location>
</feature>
<keyword evidence="7" id="KW-0406">Ion transport</keyword>
<comment type="caution">
    <text evidence="15">The sequence shown here is derived from an EMBL/GenBank/DDBJ whole genome shotgun (WGS) entry which is preliminary data.</text>
</comment>
<dbReference type="RefSeq" id="WP_249903214.1">
    <property type="nucleotide sequence ID" value="NZ_JAMGBA010000001.1"/>
</dbReference>
<evidence type="ECO:0000256" key="7">
    <source>
        <dbReference type="ARBA" id="ARBA00023065"/>
    </source>
</evidence>
<dbReference type="InterPro" id="IPR036942">
    <property type="entry name" value="Beta-barrel_TonB_sf"/>
</dbReference>
<dbReference type="Pfam" id="PF00593">
    <property type="entry name" value="TonB_dep_Rec_b-barrel"/>
    <property type="match status" value="1"/>
</dbReference>
<evidence type="ECO:0000256" key="4">
    <source>
        <dbReference type="ARBA" id="ARBA00022496"/>
    </source>
</evidence>
<keyword evidence="3" id="KW-1134">Transmembrane beta strand</keyword>
<evidence type="ECO:0000256" key="12">
    <source>
        <dbReference type="SAM" id="MobiDB-lite"/>
    </source>
</evidence>
<keyword evidence="15" id="KW-0675">Receptor</keyword>
<evidence type="ECO:0000259" key="14">
    <source>
        <dbReference type="Pfam" id="PF07715"/>
    </source>
</evidence>
<protein>
    <submittedName>
        <fullName evidence="15">TonB-dependent receptor</fullName>
    </submittedName>
</protein>